<gene>
    <name evidence="2" type="ORF">KCG44_10345</name>
</gene>
<accession>A0ABS6SFR0</accession>
<evidence type="ECO:0000256" key="1">
    <source>
        <dbReference type="SAM" id="MobiDB-lite"/>
    </source>
</evidence>
<protein>
    <recommendedName>
        <fullName evidence="4">Growth inhibitor PemK</fullName>
    </recommendedName>
</protein>
<proteinExistence type="predicted"/>
<sequence length="164" mass="18396">MTKSTPSKPRNPARPAARSTTSWPTPEPGETLSYSYLWRYEYEKGIEEGRKDRPVAVIVALTGNDDKARLFVAPITTQTPDDRSSAIEVPARLKGPAGLDAERCWVVPNELNIFTWPGPDIRPVERVGERTPIIGAFPSAFYERIRAAVEQQIEKRAFAEVDRD</sequence>
<keyword evidence="3" id="KW-1185">Reference proteome</keyword>
<comment type="caution">
    <text evidence="2">The sequence shown here is derived from an EMBL/GenBank/DDBJ whole genome shotgun (WGS) entry which is preliminary data.</text>
</comment>
<evidence type="ECO:0000313" key="3">
    <source>
        <dbReference type="Proteomes" id="UP000722336"/>
    </source>
</evidence>
<evidence type="ECO:0008006" key="4">
    <source>
        <dbReference type="Google" id="ProtNLM"/>
    </source>
</evidence>
<name>A0ABS6SFR0_9SPHN</name>
<evidence type="ECO:0000313" key="2">
    <source>
        <dbReference type="EMBL" id="MBV7257181.1"/>
    </source>
</evidence>
<organism evidence="2 3">
    <name type="scientific">Pacificimonas pallii</name>
    <dbReference type="NCBI Taxonomy" id="2827236"/>
    <lineage>
        <taxon>Bacteria</taxon>
        <taxon>Pseudomonadati</taxon>
        <taxon>Pseudomonadota</taxon>
        <taxon>Alphaproteobacteria</taxon>
        <taxon>Sphingomonadales</taxon>
        <taxon>Sphingosinicellaceae</taxon>
        <taxon>Pacificimonas</taxon>
    </lineage>
</organism>
<dbReference type="Proteomes" id="UP000722336">
    <property type="component" value="Unassembled WGS sequence"/>
</dbReference>
<dbReference type="RefSeq" id="WP_218446009.1">
    <property type="nucleotide sequence ID" value="NZ_JAGSPA010000003.1"/>
</dbReference>
<feature type="region of interest" description="Disordered" evidence="1">
    <location>
        <begin position="1"/>
        <end position="31"/>
    </location>
</feature>
<reference evidence="2 3" key="1">
    <citation type="submission" date="2021-04" db="EMBL/GenBank/DDBJ databases">
        <authorList>
            <person name="Pira H."/>
            <person name="Risdian C."/>
            <person name="Wink J."/>
        </authorList>
    </citation>
    <scope>NUCLEOTIDE SEQUENCE [LARGE SCALE GENOMIC DNA]</scope>
    <source>
        <strain evidence="2 3">WHA3</strain>
    </source>
</reference>
<dbReference type="EMBL" id="JAGSPA010000003">
    <property type="protein sequence ID" value="MBV7257181.1"/>
    <property type="molecule type" value="Genomic_DNA"/>
</dbReference>